<dbReference type="Proteomes" id="UP000094385">
    <property type="component" value="Unassembled WGS sequence"/>
</dbReference>
<dbReference type="EMBL" id="KV454296">
    <property type="protein sequence ID" value="ODQ71867.1"/>
    <property type="molecule type" value="Genomic_DNA"/>
</dbReference>
<name>A0A1E3Q4C8_LIPST</name>
<evidence type="ECO:0000313" key="1">
    <source>
        <dbReference type="EMBL" id="ODQ71867.1"/>
    </source>
</evidence>
<organism evidence="1 2">
    <name type="scientific">Lipomyces starkeyi NRRL Y-11557</name>
    <dbReference type="NCBI Taxonomy" id="675824"/>
    <lineage>
        <taxon>Eukaryota</taxon>
        <taxon>Fungi</taxon>
        <taxon>Dikarya</taxon>
        <taxon>Ascomycota</taxon>
        <taxon>Saccharomycotina</taxon>
        <taxon>Lipomycetes</taxon>
        <taxon>Lipomycetales</taxon>
        <taxon>Lipomycetaceae</taxon>
        <taxon>Lipomyces</taxon>
    </lineage>
</organism>
<keyword evidence="2" id="KW-1185">Reference proteome</keyword>
<reference evidence="1 2" key="1">
    <citation type="journal article" date="2016" name="Proc. Natl. Acad. Sci. U.S.A.">
        <title>Comparative genomics of biotechnologically important yeasts.</title>
        <authorList>
            <person name="Riley R."/>
            <person name="Haridas S."/>
            <person name="Wolfe K.H."/>
            <person name="Lopes M.R."/>
            <person name="Hittinger C.T."/>
            <person name="Goeker M."/>
            <person name="Salamov A.A."/>
            <person name="Wisecaver J.H."/>
            <person name="Long T.M."/>
            <person name="Calvey C.H."/>
            <person name="Aerts A.L."/>
            <person name="Barry K.W."/>
            <person name="Choi C."/>
            <person name="Clum A."/>
            <person name="Coughlan A.Y."/>
            <person name="Deshpande S."/>
            <person name="Douglass A.P."/>
            <person name="Hanson S.J."/>
            <person name="Klenk H.-P."/>
            <person name="LaButti K.M."/>
            <person name="Lapidus A."/>
            <person name="Lindquist E.A."/>
            <person name="Lipzen A.M."/>
            <person name="Meier-Kolthoff J.P."/>
            <person name="Ohm R.A."/>
            <person name="Otillar R.P."/>
            <person name="Pangilinan J.L."/>
            <person name="Peng Y."/>
            <person name="Rokas A."/>
            <person name="Rosa C.A."/>
            <person name="Scheuner C."/>
            <person name="Sibirny A.A."/>
            <person name="Slot J.C."/>
            <person name="Stielow J.B."/>
            <person name="Sun H."/>
            <person name="Kurtzman C.P."/>
            <person name="Blackwell M."/>
            <person name="Grigoriev I.V."/>
            <person name="Jeffries T.W."/>
        </authorList>
    </citation>
    <scope>NUCLEOTIDE SEQUENCE [LARGE SCALE GENOMIC DNA]</scope>
    <source>
        <strain evidence="1 2">NRRL Y-11557</strain>
    </source>
</reference>
<dbReference type="AlphaFoldDB" id="A0A1E3Q4C8"/>
<sequence>MWTGELTEAFGELVVVAPIDTNLFSTDSLKTLDVLALLDCCYPGSAVRAGGNRAVQLLADFDDHSTTFGMVVFLLTERARKMRLFPTTSQKETLTTSQKEALRQWFGTQHYIYNKCVALVREGMKPTQKLRAVLLNSETNTLSGCTEASHTTYFAYVSLPVVLAWSLRVVSCVSVFLARRCLVIPLEYGWQRI</sequence>
<gene>
    <name evidence="1" type="ORF">LIPSTDRAFT_310347</name>
</gene>
<protein>
    <submittedName>
        <fullName evidence="1">Uncharacterized protein</fullName>
    </submittedName>
</protein>
<accession>A0A1E3Q4C8</accession>
<evidence type="ECO:0000313" key="2">
    <source>
        <dbReference type="Proteomes" id="UP000094385"/>
    </source>
</evidence>
<proteinExistence type="predicted"/>
<dbReference type="OrthoDB" id="4760831at2759"/>